<dbReference type="GO" id="GO:0046872">
    <property type="term" value="F:metal ion binding"/>
    <property type="evidence" value="ECO:0007669"/>
    <property type="project" value="UniProtKB-KW"/>
</dbReference>
<dbReference type="GO" id="GO:0015689">
    <property type="term" value="P:molybdate ion transport"/>
    <property type="evidence" value="ECO:0007669"/>
    <property type="project" value="InterPro"/>
</dbReference>
<evidence type="ECO:0000256" key="1">
    <source>
        <dbReference type="ARBA" id="ARBA00009175"/>
    </source>
</evidence>
<dbReference type="GO" id="GO:0030973">
    <property type="term" value="F:molybdate ion binding"/>
    <property type="evidence" value="ECO:0007669"/>
    <property type="project" value="TreeGrafter"/>
</dbReference>
<evidence type="ECO:0000256" key="3">
    <source>
        <dbReference type="ARBA" id="ARBA00022723"/>
    </source>
</evidence>
<comment type="subunit">
    <text evidence="6">The complex is composed of two ATP-binding proteins (ModC), two transmembrane proteins (ModB) and a solute-binding protein (ModA).</text>
</comment>
<dbReference type="PANTHER" id="PTHR30632">
    <property type="entry name" value="MOLYBDATE-BINDING PERIPLASMIC PROTEIN"/>
    <property type="match status" value="1"/>
</dbReference>
<evidence type="ECO:0000256" key="5">
    <source>
        <dbReference type="ARBA" id="ARBA00023245"/>
    </source>
</evidence>
<feature type="binding site" evidence="7">
    <location>
        <position position="69"/>
    </location>
    <ligand>
        <name>molybdate</name>
        <dbReference type="ChEBI" id="CHEBI:36264"/>
    </ligand>
</feature>
<feature type="binding site" evidence="7">
    <location>
        <position position="182"/>
    </location>
    <ligand>
        <name>molybdate</name>
        <dbReference type="ChEBI" id="CHEBI:36264"/>
    </ligand>
</feature>
<keyword evidence="3 7" id="KW-0479">Metal-binding</keyword>
<feature type="binding site" evidence="7">
    <location>
        <position position="42"/>
    </location>
    <ligand>
        <name>molybdate</name>
        <dbReference type="ChEBI" id="CHEBI:36264"/>
    </ligand>
</feature>
<protein>
    <submittedName>
        <fullName evidence="9">Molybdate ABC transporter substrate-binding protein</fullName>
    </submittedName>
</protein>
<dbReference type="Proteomes" id="UP000218332">
    <property type="component" value="Unassembled WGS sequence"/>
</dbReference>
<dbReference type="FunFam" id="3.40.190.10:FF:000035">
    <property type="entry name" value="Molybdate ABC transporter substrate-binding protein"/>
    <property type="match status" value="1"/>
</dbReference>
<comment type="caution">
    <text evidence="9">The sequence shown here is derived from an EMBL/GenBank/DDBJ whole genome shotgun (WGS) entry which is preliminary data.</text>
</comment>
<organism evidence="9 10">
    <name type="scientific">Tamilnaduibacter salinus</name>
    <dbReference type="NCBI Taxonomy" id="1484056"/>
    <lineage>
        <taxon>Bacteria</taxon>
        <taxon>Pseudomonadati</taxon>
        <taxon>Pseudomonadota</taxon>
        <taxon>Gammaproteobacteria</taxon>
        <taxon>Pseudomonadales</taxon>
        <taxon>Marinobacteraceae</taxon>
        <taxon>Tamilnaduibacter</taxon>
    </lineage>
</organism>
<dbReference type="InterPro" id="IPR050682">
    <property type="entry name" value="ModA/WtpA"/>
</dbReference>
<evidence type="ECO:0000256" key="8">
    <source>
        <dbReference type="SAM" id="SignalP"/>
    </source>
</evidence>
<dbReference type="Gene3D" id="3.40.190.10">
    <property type="entry name" value="Periplasmic binding protein-like II"/>
    <property type="match status" value="2"/>
</dbReference>
<accession>A0A2A2I1M7</accession>
<feature type="chain" id="PRO_5012200784" evidence="8">
    <location>
        <begin position="32"/>
        <end position="272"/>
    </location>
</feature>
<dbReference type="PANTHER" id="PTHR30632:SF17">
    <property type="entry name" value="MOLYBDATE-BINDING PROTEIN MODA"/>
    <property type="match status" value="1"/>
</dbReference>
<dbReference type="GO" id="GO:0030288">
    <property type="term" value="C:outer membrane-bounded periplasmic space"/>
    <property type="evidence" value="ECO:0007669"/>
    <property type="project" value="TreeGrafter"/>
</dbReference>
<evidence type="ECO:0000313" key="10">
    <source>
        <dbReference type="Proteomes" id="UP000218332"/>
    </source>
</evidence>
<dbReference type="NCBIfam" id="TIGR01256">
    <property type="entry name" value="modA"/>
    <property type="match status" value="1"/>
</dbReference>
<keyword evidence="5" id="KW-0826">Tungsten</keyword>
<keyword evidence="4 8" id="KW-0732">Signal</keyword>
<proteinExistence type="inferred from homology"/>
<evidence type="ECO:0000256" key="6">
    <source>
        <dbReference type="ARBA" id="ARBA00062515"/>
    </source>
</evidence>
<feature type="binding site" evidence="7">
    <location>
        <position position="155"/>
    </location>
    <ligand>
        <name>molybdate</name>
        <dbReference type="ChEBI" id="CHEBI:36264"/>
    </ligand>
</feature>
<gene>
    <name evidence="9" type="ORF">CF392_10330</name>
</gene>
<dbReference type="GO" id="GO:1901359">
    <property type="term" value="F:tungstate binding"/>
    <property type="evidence" value="ECO:0007669"/>
    <property type="project" value="UniProtKB-ARBA"/>
</dbReference>
<name>A0A2A2I1M7_9GAMM</name>
<feature type="signal peptide" evidence="8">
    <location>
        <begin position="1"/>
        <end position="31"/>
    </location>
</feature>
<keyword evidence="10" id="KW-1185">Reference proteome</keyword>
<evidence type="ECO:0000256" key="2">
    <source>
        <dbReference type="ARBA" id="ARBA00022505"/>
    </source>
</evidence>
<dbReference type="PIRSF" id="PIRSF004846">
    <property type="entry name" value="ModA"/>
    <property type="match status" value="1"/>
</dbReference>
<keyword evidence="2 7" id="KW-0500">Molybdenum</keyword>
<dbReference type="InterPro" id="IPR005950">
    <property type="entry name" value="ModA"/>
</dbReference>
<dbReference type="SUPFAM" id="SSF53850">
    <property type="entry name" value="Periplasmic binding protein-like II"/>
    <property type="match status" value="1"/>
</dbReference>
<dbReference type="Pfam" id="PF13531">
    <property type="entry name" value="SBP_bac_11"/>
    <property type="match status" value="1"/>
</dbReference>
<feature type="binding site" evidence="7">
    <location>
        <position position="200"/>
    </location>
    <ligand>
        <name>molybdate</name>
        <dbReference type="ChEBI" id="CHEBI:36264"/>
    </ligand>
</feature>
<dbReference type="EMBL" id="NMPM01000056">
    <property type="protein sequence ID" value="PAV25557.1"/>
    <property type="molecule type" value="Genomic_DNA"/>
</dbReference>
<reference evidence="9 10" key="1">
    <citation type="submission" date="2017-07" db="EMBL/GenBank/DDBJ databases">
        <title>Tamlnaduibacter salinus (Mi-7) genome sequencing.</title>
        <authorList>
            <person name="Verma A."/>
            <person name="Krishnamurthi S."/>
        </authorList>
    </citation>
    <scope>NUCLEOTIDE SEQUENCE [LARGE SCALE GENOMIC DNA]</scope>
    <source>
        <strain evidence="9 10">Mi-7</strain>
    </source>
</reference>
<evidence type="ECO:0000256" key="4">
    <source>
        <dbReference type="ARBA" id="ARBA00022729"/>
    </source>
</evidence>
<evidence type="ECO:0000256" key="7">
    <source>
        <dbReference type="PIRSR" id="PIRSR004846-1"/>
    </source>
</evidence>
<evidence type="ECO:0000313" key="9">
    <source>
        <dbReference type="EMBL" id="PAV25557.1"/>
    </source>
</evidence>
<dbReference type="NCBIfam" id="NF007958">
    <property type="entry name" value="PRK10677.1"/>
    <property type="match status" value="1"/>
</dbReference>
<dbReference type="AlphaFoldDB" id="A0A2A2I1M7"/>
<sequence>MTHPISRTAFTCSGCLLAVLSLLLLPATLSASPRITLYAAASLTDAVTEVAAQYEADHRVEVVPVFAASSTLARQIAAGAPVDLFLSANIRWMDWLSRQSVTLHDRQRLLGNRLALIAPAASTLTPFTPGPGGSIQNRLGPRERLAVGDPDHVPAGLYARQSLESLGEWRALRPRLARADNVRAALALVARGETPMGIVYDTDARASEAVRRIGLLPAASHPAIQYPIAVLGDPPSPAARRFGQWLQSSPALSVFRSFGFATPSTEPDQDAD</sequence>
<comment type="similarity">
    <text evidence="1">Belongs to the bacterial solute-binding protein ModA family.</text>
</comment>